<accession>A0A5N6L9S6</accession>
<evidence type="ECO:0000313" key="1">
    <source>
        <dbReference type="EMBL" id="KAC9819674.1"/>
    </source>
</evidence>
<keyword evidence="2" id="KW-1185">Reference proteome</keyword>
<protein>
    <submittedName>
        <fullName evidence="1">Uncharacterized protein</fullName>
    </submittedName>
</protein>
<dbReference type="AlphaFoldDB" id="A0A5N6L9S6"/>
<evidence type="ECO:0000313" key="2">
    <source>
        <dbReference type="Proteomes" id="UP000326396"/>
    </source>
</evidence>
<dbReference type="Proteomes" id="UP000326396">
    <property type="component" value="Unassembled WGS sequence"/>
</dbReference>
<name>A0A5N6L9S6_9ASTR</name>
<dbReference type="EMBL" id="SZYD01002199">
    <property type="protein sequence ID" value="KAC9819674.1"/>
    <property type="molecule type" value="Genomic_DNA"/>
</dbReference>
<comment type="caution">
    <text evidence="1">The sequence shown here is derived from an EMBL/GenBank/DDBJ whole genome shotgun (WGS) entry which is preliminary data.</text>
</comment>
<gene>
    <name evidence="1" type="ORF">E3N88_45222</name>
</gene>
<organism evidence="1 2">
    <name type="scientific">Mikania micrantha</name>
    <name type="common">bitter vine</name>
    <dbReference type="NCBI Taxonomy" id="192012"/>
    <lineage>
        <taxon>Eukaryota</taxon>
        <taxon>Viridiplantae</taxon>
        <taxon>Streptophyta</taxon>
        <taxon>Embryophyta</taxon>
        <taxon>Tracheophyta</taxon>
        <taxon>Spermatophyta</taxon>
        <taxon>Magnoliopsida</taxon>
        <taxon>eudicotyledons</taxon>
        <taxon>Gunneridae</taxon>
        <taxon>Pentapetalae</taxon>
        <taxon>asterids</taxon>
        <taxon>campanulids</taxon>
        <taxon>Asterales</taxon>
        <taxon>Asteraceae</taxon>
        <taxon>Asteroideae</taxon>
        <taxon>Heliantheae alliance</taxon>
        <taxon>Eupatorieae</taxon>
        <taxon>Mikania</taxon>
    </lineage>
</organism>
<reference evidence="1 2" key="1">
    <citation type="submission" date="2019-05" db="EMBL/GenBank/DDBJ databases">
        <title>Mikania micrantha, genome provides insights into the molecular mechanism of rapid growth.</title>
        <authorList>
            <person name="Liu B."/>
        </authorList>
    </citation>
    <scope>NUCLEOTIDE SEQUENCE [LARGE SCALE GENOMIC DNA]</scope>
    <source>
        <strain evidence="1">NLD-2019</strain>
        <tissue evidence="1">Leaf</tissue>
    </source>
</reference>
<proteinExistence type="predicted"/>
<sequence length="113" mass="12876">MAAAAETGQKTFCRRQNLLGQNRTFLVKIRPKSDLFGQNRSFLVKIRSKSDLFGQNRSFLVKSGQNQNFLSTDLVKIGQIWSKSDLSELNQVRRNPNRRLAAARHTCRNPNLG</sequence>